<dbReference type="InterPro" id="IPR005162">
    <property type="entry name" value="Retrotrans_gag_dom"/>
</dbReference>
<evidence type="ECO:0000313" key="5">
    <source>
        <dbReference type="Proteomes" id="UP000472260"/>
    </source>
</evidence>
<feature type="domain" description="Retrotransposon gag" evidence="3">
    <location>
        <begin position="121"/>
        <end position="212"/>
    </location>
</feature>
<feature type="coiled-coil region" evidence="1">
    <location>
        <begin position="6"/>
        <end position="54"/>
    </location>
</feature>
<name>A0A671LWM7_9TELE</name>
<accession>A0A671LWM7</accession>
<protein>
    <recommendedName>
        <fullName evidence="3">Retrotransposon gag domain-containing protein</fullName>
    </recommendedName>
</protein>
<dbReference type="Pfam" id="PF03732">
    <property type="entry name" value="Retrotrans_gag"/>
    <property type="match status" value="1"/>
</dbReference>
<evidence type="ECO:0000256" key="2">
    <source>
        <dbReference type="SAM" id="MobiDB-lite"/>
    </source>
</evidence>
<dbReference type="PANTHER" id="PTHR15503:SF36">
    <property type="entry name" value="RETROTRANSPOSON GAG-LIKE PROTEIN 5"/>
    <property type="match status" value="1"/>
</dbReference>
<reference evidence="4" key="1">
    <citation type="submission" date="2025-08" db="UniProtKB">
        <authorList>
            <consortium name="Ensembl"/>
        </authorList>
    </citation>
    <scope>IDENTIFICATION</scope>
</reference>
<dbReference type="Proteomes" id="UP000472260">
    <property type="component" value="Unassembled WGS sequence"/>
</dbReference>
<reference evidence="4" key="2">
    <citation type="submission" date="2025-09" db="UniProtKB">
        <authorList>
            <consortium name="Ensembl"/>
        </authorList>
    </citation>
    <scope>IDENTIFICATION</scope>
</reference>
<sequence>MDPASAAELRDVLSGSSARMEQQEQQILATGRAVQTLITQVSDLTTQFRQLRAEATQRPTALDSATASRVEFPSRWAEPRLPPPTVYSGEPLLCRSFLATCSLHIALQPSSFPTEESKVAFVITLLTGRAALWGTAVWERKHQCCSSFQSFSDELRKVFDRAAYGREAARELAELRQGDRSVTDYAIEFRTLAAECKWNQEAQWDVFRHGLADRITNEIYTLELPTSLDGLIDLAIRVDNRLRRRDERTLRVSAGSGDHFTAPTKGSSGYLSGPEPMQVSRARLSRE</sequence>
<dbReference type="Ensembl" id="ENSSANT00000026009.1">
    <property type="protein sequence ID" value="ENSSANP00000024413.1"/>
    <property type="gene ID" value="ENSSANG00000012590.1"/>
</dbReference>
<proteinExistence type="predicted"/>
<dbReference type="InterPro" id="IPR032567">
    <property type="entry name" value="RTL1-rel"/>
</dbReference>
<evidence type="ECO:0000256" key="1">
    <source>
        <dbReference type="SAM" id="Coils"/>
    </source>
</evidence>
<evidence type="ECO:0000313" key="4">
    <source>
        <dbReference type="Ensembl" id="ENSSANP00000024413.1"/>
    </source>
</evidence>
<evidence type="ECO:0000259" key="3">
    <source>
        <dbReference type="Pfam" id="PF03732"/>
    </source>
</evidence>
<feature type="region of interest" description="Disordered" evidence="2">
    <location>
        <begin position="253"/>
        <end position="287"/>
    </location>
</feature>
<dbReference type="AlphaFoldDB" id="A0A671LWM7"/>
<keyword evidence="1" id="KW-0175">Coiled coil</keyword>
<dbReference type="PANTHER" id="PTHR15503">
    <property type="entry name" value="LDOC1 RELATED"/>
    <property type="match status" value="1"/>
</dbReference>
<organism evidence="4 5">
    <name type="scientific">Sinocyclocheilus anshuiensis</name>
    <dbReference type="NCBI Taxonomy" id="1608454"/>
    <lineage>
        <taxon>Eukaryota</taxon>
        <taxon>Metazoa</taxon>
        <taxon>Chordata</taxon>
        <taxon>Craniata</taxon>
        <taxon>Vertebrata</taxon>
        <taxon>Euteleostomi</taxon>
        <taxon>Actinopterygii</taxon>
        <taxon>Neopterygii</taxon>
        <taxon>Teleostei</taxon>
        <taxon>Ostariophysi</taxon>
        <taxon>Cypriniformes</taxon>
        <taxon>Cyprinidae</taxon>
        <taxon>Cyprininae</taxon>
        <taxon>Sinocyclocheilus</taxon>
    </lineage>
</organism>
<keyword evidence="5" id="KW-1185">Reference proteome</keyword>